<dbReference type="AlphaFoldDB" id="A0A915D8M7"/>
<evidence type="ECO:0000313" key="2">
    <source>
        <dbReference type="WBParaSite" id="jg1727"/>
    </source>
</evidence>
<sequence length="114" mass="12605">MCRDKQRRQHHWLATTVGACLSFYATHVCLSKERSVCCPSFCNPSCLLVTCYTSQRTKASSVSSMPFLQDDGLRPSSMYPMCALVVYVCPFSALVFTPLSAFDLSRITATACSL</sequence>
<name>A0A915D8M7_9BILA</name>
<dbReference type="PROSITE" id="PS51257">
    <property type="entry name" value="PROKAR_LIPOPROTEIN"/>
    <property type="match status" value="1"/>
</dbReference>
<dbReference type="Proteomes" id="UP000887574">
    <property type="component" value="Unplaced"/>
</dbReference>
<dbReference type="WBParaSite" id="jg1727">
    <property type="protein sequence ID" value="jg1727"/>
    <property type="gene ID" value="jg1727"/>
</dbReference>
<evidence type="ECO:0000313" key="1">
    <source>
        <dbReference type="Proteomes" id="UP000887574"/>
    </source>
</evidence>
<proteinExistence type="predicted"/>
<protein>
    <submittedName>
        <fullName evidence="2">Secreted protein</fullName>
    </submittedName>
</protein>
<keyword evidence="1" id="KW-1185">Reference proteome</keyword>
<organism evidence="1 2">
    <name type="scientific">Ditylenchus dipsaci</name>
    <dbReference type="NCBI Taxonomy" id="166011"/>
    <lineage>
        <taxon>Eukaryota</taxon>
        <taxon>Metazoa</taxon>
        <taxon>Ecdysozoa</taxon>
        <taxon>Nematoda</taxon>
        <taxon>Chromadorea</taxon>
        <taxon>Rhabditida</taxon>
        <taxon>Tylenchina</taxon>
        <taxon>Tylenchomorpha</taxon>
        <taxon>Sphaerularioidea</taxon>
        <taxon>Anguinidae</taxon>
        <taxon>Anguininae</taxon>
        <taxon>Ditylenchus</taxon>
    </lineage>
</organism>
<reference evidence="2" key="1">
    <citation type="submission" date="2022-11" db="UniProtKB">
        <authorList>
            <consortium name="WormBaseParasite"/>
        </authorList>
    </citation>
    <scope>IDENTIFICATION</scope>
</reference>
<accession>A0A915D8M7</accession>